<dbReference type="OrthoDB" id="9048828at2759"/>
<evidence type="ECO:0000313" key="2">
    <source>
        <dbReference type="EMBL" id="KAJ7309511.1"/>
    </source>
</evidence>
<gene>
    <name evidence="2" type="ORF">JRQ81_007556</name>
</gene>
<dbReference type="PANTHER" id="PTHR10226:SF8">
    <property type="entry name" value="A-KINASE ANCHOR PROTEIN 4"/>
    <property type="match status" value="1"/>
</dbReference>
<proteinExistence type="predicted"/>
<reference evidence="2" key="1">
    <citation type="journal article" date="2023" name="DNA Res.">
        <title>Chromosome-level genome assembly of Phrynocephalus forsythii using third-generation DNA sequencing and Hi-C analysis.</title>
        <authorList>
            <person name="Qi Y."/>
            <person name="Zhao W."/>
            <person name="Zhao Y."/>
            <person name="Niu C."/>
            <person name="Cao S."/>
            <person name="Zhang Y."/>
        </authorList>
    </citation>
    <scope>NUCLEOTIDE SEQUENCE</scope>
    <source>
        <tissue evidence="2">Muscle</tissue>
    </source>
</reference>
<dbReference type="AlphaFoldDB" id="A0A9Q0XDW1"/>
<evidence type="ECO:0000256" key="1">
    <source>
        <dbReference type="SAM" id="MobiDB-lite"/>
    </source>
</evidence>
<dbReference type="GO" id="GO:0008104">
    <property type="term" value="P:intracellular protein localization"/>
    <property type="evidence" value="ECO:0007669"/>
    <property type="project" value="TreeGrafter"/>
</dbReference>
<dbReference type="PANTHER" id="PTHR10226">
    <property type="entry name" value="A KINASE ANCHOR PROTEIN"/>
    <property type="match status" value="1"/>
</dbReference>
<name>A0A9Q0XDW1_9SAUR</name>
<protein>
    <submittedName>
        <fullName evidence="2">Uncharacterized protein</fullName>
    </submittedName>
</protein>
<dbReference type="GO" id="GO:0035686">
    <property type="term" value="C:sperm fibrous sheath"/>
    <property type="evidence" value="ECO:0007669"/>
    <property type="project" value="TreeGrafter"/>
</dbReference>
<evidence type="ECO:0000313" key="3">
    <source>
        <dbReference type="Proteomes" id="UP001142489"/>
    </source>
</evidence>
<feature type="region of interest" description="Disordered" evidence="1">
    <location>
        <begin position="136"/>
        <end position="163"/>
    </location>
</feature>
<accession>A0A9Q0XDW1</accession>
<organism evidence="2 3">
    <name type="scientific">Phrynocephalus forsythii</name>
    <dbReference type="NCBI Taxonomy" id="171643"/>
    <lineage>
        <taxon>Eukaryota</taxon>
        <taxon>Metazoa</taxon>
        <taxon>Chordata</taxon>
        <taxon>Craniata</taxon>
        <taxon>Vertebrata</taxon>
        <taxon>Euteleostomi</taxon>
        <taxon>Lepidosauria</taxon>
        <taxon>Squamata</taxon>
        <taxon>Bifurcata</taxon>
        <taxon>Unidentata</taxon>
        <taxon>Episquamata</taxon>
        <taxon>Toxicofera</taxon>
        <taxon>Iguania</taxon>
        <taxon>Acrodonta</taxon>
        <taxon>Agamidae</taxon>
        <taxon>Agaminae</taxon>
        <taxon>Phrynocephalus</taxon>
    </lineage>
</organism>
<keyword evidence="3" id="KW-1185">Reference proteome</keyword>
<dbReference type="EMBL" id="JAPFRF010000016">
    <property type="protein sequence ID" value="KAJ7309511.1"/>
    <property type="molecule type" value="Genomic_DNA"/>
</dbReference>
<dbReference type="GO" id="GO:0097228">
    <property type="term" value="C:sperm principal piece"/>
    <property type="evidence" value="ECO:0007669"/>
    <property type="project" value="TreeGrafter"/>
</dbReference>
<dbReference type="InterPro" id="IPR008382">
    <property type="entry name" value="SPHK1-interactor_AKAP_110"/>
</dbReference>
<dbReference type="GO" id="GO:0051018">
    <property type="term" value="F:protein kinase A binding"/>
    <property type="evidence" value="ECO:0007669"/>
    <property type="project" value="TreeGrafter"/>
</dbReference>
<sequence length="163" mass="18030">MANVQQKEHSESDSSLMPQDIDWLHCRASLCKVNLFSSEKPKSDKERKLVCFVDVSSLNEKGGDQKSPSDTGDGFDLEEKEIVVIKDENENPTNTEGSVCFFKPGHCEKGNVMNWLSDDLQKYAIGFHHALTPANNPQKLNPFDSAEDIPSPNNATSCNRSGA</sequence>
<feature type="compositionally biased region" description="Polar residues" evidence="1">
    <location>
        <begin position="151"/>
        <end position="163"/>
    </location>
</feature>
<dbReference type="Proteomes" id="UP001142489">
    <property type="component" value="Unassembled WGS sequence"/>
</dbReference>
<dbReference type="GO" id="GO:0005737">
    <property type="term" value="C:cytoplasm"/>
    <property type="evidence" value="ECO:0007669"/>
    <property type="project" value="TreeGrafter"/>
</dbReference>
<comment type="caution">
    <text evidence="2">The sequence shown here is derived from an EMBL/GenBank/DDBJ whole genome shotgun (WGS) entry which is preliminary data.</text>
</comment>